<evidence type="ECO:0000256" key="4">
    <source>
        <dbReference type="SAM" id="MobiDB-lite"/>
    </source>
</evidence>
<evidence type="ECO:0000256" key="1">
    <source>
        <dbReference type="ARBA" id="ARBA00007447"/>
    </source>
</evidence>
<name>A0AAD6VX15_9AGAR</name>
<dbReference type="EMBL" id="JARJCW010000009">
    <property type="protein sequence ID" value="KAJ7220801.1"/>
    <property type="molecule type" value="Genomic_DNA"/>
</dbReference>
<feature type="chain" id="PRO_5042221277" evidence="5">
    <location>
        <begin position="26"/>
        <end position="556"/>
    </location>
</feature>
<dbReference type="Proteomes" id="UP001219525">
    <property type="component" value="Unassembled WGS sequence"/>
</dbReference>
<dbReference type="SUPFAM" id="SSF50630">
    <property type="entry name" value="Acid proteases"/>
    <property type="match status" value="1"/>
</dbReference>
<gene>
    <name evidence="7" type="ORF">GGX14DRAFT_432114</name>
</gene>
<dbReference type="InterPro" id="IPR001461">
    <property type="entry name" value="Aspartic_peptidase_A1"/>
</dbReference>
<feature type="signal peptide" evidence="5">
    <location>
        <begin position="1"/>
        <end position="25"/>
    </location>
</feature>
<accession>A0AAD6VX15</accession>
<dbReference type="PRINTS" id="PR00792">
    <property type="entry name" value="PEPSIN"/>
</dbReference>
<dbReference type="PANTHER" id="PTHR47966">
    <property type="entry name" value="BETA-SITE APP-CLEAVING ENZYME, ISOFORM A-RELATED"/>
    <property type="match status" value="1"/>
</dbReference>
<keyword evidence="2 3" id="KW-0064">Aspartyl protease</keyword>
<organism evidence="7 8">
    <name type="scientific">Mycena pura</name>
    <dbReference type="NCBI Taxonomy" id="153505"/>
    <lineage>
        <taxon>Eukaryota</taxon>
        <taxon>Fungi</taxon>
        <taxon>Dikarya</taxon>
        <taxon>Basidiomycota</taxon>
        <taxon>Agaricomycotina</taxon>
        <taxon>Agaricomycetes</taxon>
        <taxon>Agaricomycetidae</taxon>
        <taxon>Agaricales</taxon>
        <taxon>Marasmiineae</taxon>
        <taxon>Mycenaceae</taxon>
        <taxon>Mycena</taxon>
    </lineage>
</organism>
<sequence>MQTAQLVLLSSTFVWILSTVLSVSALQHPERTATGVHVPIFRRATRSRVERRAGLTGSAGVGDYYDITYNFLMTVGGTEVPVVLDTGSSDLWVASDACTDCVTSLPLFPQETVTQAGMDVDLLYGDSLSGSHASGIIGTTAVSFAGISVPNQYFAAINNTNTNVLETGCAGIFGLGFALNSVIWNEVFAFKFTASQSPSRLSLSRRPISSNYGTRFFPHLSSLVSSRKRTSSAALTAAVLQSYPTYGPAVTRMVTTKSLAMPMFTIALQRDTLDIGGNAGVLSLGQLPAGVETSSLIWVSVRGYPGALAAPADSPNEDYPIAWELFIDDVYLDGVRLPRSNLSSPNIKLSGLVDTGNSLLRGPADVVNMINSRIGKIFPCSTPHTMAFSIGGKLFPIDPRDFATPATDGRLNGCVSNVVETDPPVEGRGYQYSWSLGDPFIKGVLAAFYYGNVTYPSVDPPRIGLLSTVPDNAGELLQSAISSAMSDNGGNEFSTMNVAPTGVPEAFGAPAGTGVPPAPDGKLSNNNTSGAERVRRLSDGWLWLTMPLLSGLASLV</sequence>
<dbReference type="GO" id="GO:0004190">
    <property type="term" value="F:aspartic-type endopeptidase activity"/>
    <property type="evidence" value="ECO:0007669"/>
    <property type="project" value="UniProtKB-KW"/>
</dbReference>
<proteinExistence type="inferred from homology"/>
<dbReference type="PANTHER" id="PTHR47966:SF51">
    <property type="entry name" value="BETA-SITE APP-CLEAVING ENZYME, ISOFORM A-RELATED"/>
    <property type="match status" value="1"/>
</dbReference>
<dbReference type="InterPro" id="IPR033121">
    <property type="entry name" value="PEPTIDASE_A1"/>
</dbReference>
<evidence type="ECO:0000256" key="3">
    <source>
        <dbReference type="RuleBase" id="RU000454"/>
    </source>
</evidence>
<keyword evidence="5" id="KW-0732">Signal</keyword>
<keyword evidence="3" id="KW-0645">Protease</keyword>
<keyword evidence="8" id="KW-1185">Reference proteome</keyword>
<comment type="similarity">
    <text evidence="1 3">Belongs to the peptidase A1 family.</text>
</comment>
<dbReference type="InterPro" id="IPR034164">
    <property type="entry name" value="Pepsin-like_dom"/>
</dbReference>
<dbReference type="AlphaFoldDB" id="A0AAD6VX15"/>
<evidence type="ECO:0000259" key="6">
    <source>
        <dbReference type="PROSITE" id="PS51767"/>
    </source>
</evidence>
<feature type="region of interest" description="Disordered" evidence="4">
    <location>
        <begin position="509"/>
        <end position="530"/>
    </location>
</feature>
<evidence type="ECO:0000313" key="7">
    <source>
        <dbReference type="EMBL" id="KAJ7220801.1"/>
    </source>
</evidence>
<dbReference type="Pfam" id="PF00026">
    <property type="entry name" value="Asp"/>
    <property type="match status" value="2"/>
</dbReference>
<evidence type="ECO:0000256" key="5">
    <source>
        <dbReference type="SAM" id="SignalP"/>
    </source>
</evidence>
<evidence type="ECO:0000313" key="8">
    <source>
        <dbReference type="Proteomes" id="UP001219525"/>
    </source>
</evidence>
<protein>
    <submittedName>
        <fullName evidence="7">Aspartic peptidase domain-containing protein</fullName>
    </submittedName>
</protein>
<dbReference type="CDD" id="cd05471">
    <property type="entry name" value="pepsin_like"/>
    <property type="match status" value="1"/>
</dbReference>
<evidence type="ECO:0000256" key="2">
    <source>
        <dbReference type="ARBA" id="ARBA00022750"/>
    </source>
</evidence>
<dbReference type="InterPro" id="IPR001969">
    <property type="entry name" value="Aspartic_peptidase_AS"/>
</dbReference>
<comment type="caution">
    <text evidence="7">The sequence shown here is derived from an EMBL/GenBank/DDBJ whole genome shotgun (WGS) entry which is preliminary data.</text>
</comment>
<dbReference type="Gene3D" id="2.40.70.10">
    <property type="entry name" value="Acid Proteases"/>
    <property type="match status" value="2"/>
</dbReference>
<feature type="domain" description="Peptidase A1" evidence="6">
    <location>
        <begin position="69"/>
        <end position="466"/>
    </location>
</feature>
<dbReference type="PROSITE" id="PS00141">
    <property type="entry name" value="ASP_PROTEASE"/>
    <property type="match status" value="1"/>
</dbReference>
<keyword evidence="3" id="KW-0378">Hydrolase</keyword>
<dbReference type="InterPro" id="IPR021109">
    <property type="entry name" value="Peptidase_aspartic_dom_sf"/>
</dbReference>
<dbReference type="PROSITE" id="PS51767">
    <property type="entry name" value="PEPTIDASE_A1"/>
    <property type="match status" value="1"/>
</dbReference>
<dbReference type="GO" id="GO:0006508">
    <property type="term" value="P:proteolysis"/>
    <property type="evidence" value="ECO:0007669"/>
    <property type="project" value="UniProtKB-KW"/>
</dbReference>
<reference evidence="7" key="1">
    <citation type="submission" date="2023-03" db="EMBL/GenBank/DDBJ databases">
        <title>Massive genome expansion in bonnet fungi (Mycena s.s.) driven by repeated elements and novel gene families across ecological guilds.</title>
        <authorList>
            <consortium name="Lawrence Berkeley National Laboratory"/>
            <person name="Harder C.B."/>
            <person name="Miyauchi S."/>
            <person name="Viragh M."/>
            <person name="Kuo A."/>
            <person name="Thoen E."/>
            <person name="Andreopoulos B."/>
            <person name="Lu D."/>
            <person name="Skrede I."/>
            <person name="Drula E."/>
            <person name="Henrissat B."/>
            <person name="Morin E."/>
            <person name="Kohler A."/>
            <person name="Barry K."/>
            <person name="LaButti K."/>
            <person name="Morin E."/>
            <person name="Salamov A."/>
            <person name="Lipzen A."/>
            <person name="Mereny Z."/>
            <person name="Hegedus B."/>
            <person name="Baldrian P."/>
            <person name="Stursova M."/>
            <person name="Weitz H."/>
            <person name="Taylor A."/>
            <person name="Grigoriev I.V."/>
            <person name="Nagy L.G."/>
            <person name="Martin F."/>
            <person name="Kauserud H."/>
        </authorList>
    </citation>
    <scope>NUCLEOTIDE SEQUENCE</scope>
    <source>
        <strain evidence="7">9144</strain>
    </source>
</reference>